<dbReference type="AlphaFoldDB" id="A0AAV4EHT9"/>
<feature type="transmembrane region" description="Helical" evidence="2">
    <location>
        <begin position="610"/>
        <end position="625"/>
    </location>
</feature>
<dbReference type="PANTHER" id="PTHR11161:SF0">
    <property type="entry name" value="O-ACYLTRANSFERASE LIKE PROTEIN"/>
    <property type="match status" value="1"/>
</dbReference>
<accession>A0AAV4EHT9</accession>
<keyword evidence="2" id="KW-0472">Membrane</keyword>
<dbReference type="EMBL" id="BMAT01003668">
    <property type="protein sequence ID" value="GFR60174.1"/>
    <property type="molecule type" value="Genomic_DNA"/>
</dbReference>
<sequence length="851" mass="94556">MSATAQNMSSTPQEKSSPSGDSSSVSDDRAAADFKRMLQLLQRAGGFLPEIRDAVMRRQPITQKQTKELFDFARQFGNTIASLPESLQGVNSTLDVLKLLADSGLLQSFINASSLAPAPGSPQPHTVHWLKCQADLLATATALGSGQMWALQMLDSWGKPESGILRGNMMFTGNNAECTKVHYTNTATFADIRGRTCRASIFLETLQNPMITLVCTADLDIGDDPWAIVAVIILSTFLALMVAGTLTEFCVTTETRPRRDFINAFISNNSNMDLLNSGINGLTSNGGMGKPHGYTNGVYEMSEVAYITPGTDAKIIPSANGNMNDTAKEEVFDGVAGQHETKLGEDNAEKTPRVLNGDYTDDLSSYYPHSKVRKSNGYLSDPYTRSSHITESMNRSTFIRAAHETNQPGSQLKTDDSAHLPKWQRCLLAFSLPRNAGKILGVKGAPGSISCLHGIRVLSMGWVIFGHALSFSGQGAFFQNKLDMFELLRGFTFQIMANGTLSVDSFFFMSGLLTAYMFLKECGKKGKVTVKQGILYYVHRYWRLTPPLMIWILVVACLVQYVGEGRPGWIDYVGAQLCRDSWWVNMLYIQNLYDDKAGCIGVTWYLANDMQFYFLAPLVVIPWIYRKQIFGFVMASLLIIMHLVANAWLVYEYNFDVFRQGEGYMQKLYVKPWARVGPFAIGLITGYILWKTKCKMHINKYIVAIGWFFSMAAMLTVTLVTYDENKDPIGDPDGWPVGGKMAHETLSRPVWALVLSWIVLACATGYGGFINSILSWEGWLPLSRLTYCAYLVHLTLMGFEFSSLTTSTLYTMTNLIYLFFGMYVMSYAVAFLLAVGVEAPMLGLEKVMLSR</sequence>
<keyword evidence="2" id="KW-1133">Transmembrane helix</keyword>
<feature type="region of interest" description="Disordered" evidence="1">
    <location>
        <begin position="1"/>
        <end position="28"/>
    </location>
</feature>
<keyword evidence="5" id="KW-1185">Reference proteome</keyword>
<feature type="domain" description="Nose resistant-to-fluoxetine protein N-terminal" evidence="3">
    <location>
        <begin position="129"/>
        <end position="252"/>
    </location>
</feature>
<feature type="transmembrane region" description="Helical" evidence="2">
    <location>
        <begin position="785"/>
        <end position="804"/>
    </location>
</feature>
<feature type="transmembrane region" description="Helical" evidence="2">
    <location>
        <begin position="673"/>
        <end position="690"/>
    </location>
</feature>
<name>A0AAV4EHT9_9GAST</name>
<evidence type="ECO:0000313" key="4">
    <source>
        <dbReference type="EMBL" id="GFR60174.1"/>
    </source>
</evidence>
<dbReference type="InterPro" id="IPR052728">
    <property type="entry name" value="O2_lipid_transport_reg"/>
</dbReference>
<evidence type="ECO:0000256" key="2">
    <source>
        <dbReference type="SAM" id="Phobius"/>
    </source>
</evidence>
<protein>
    <submittedName>
        <fullName evidence="4">Nose resistant to fluoxetine protein 6-like</fullName>
    </submittedName>
</protein>
<feature type="compositionally biased region" description="Low complexity" evidence="1">
    <location>
        <begin position="16"/>
        <end position="25"/>
    </location>
</feature>
<feature type="transmembrane region" description="Helical" evidence="2">
    <location>
        <begin position="750"/>
        <end position="773"/>
    </location>
</feature>
<feature type="transmembrane region" description="Helical" evidence="2">
    <location>
        <begin position="457"/>
        <end position="477"/>
    </location>
</feature>
<dbReference type="InterPro" id="IPR006621">
    <property type="entry name" value="Nose-resist-to-fluoxetine_N"/>
</dbReference>
<feature type="compositionally biased region" description="Polar residues" evidence="1">
    <location>
        <begin position="1"/>
        <end position="15"/>
    </location>
</feature>
<evidence type="ECO:0000313" key="5">
    <source>
        <dbReference type="Proteomes" id="UP000762676"/>
    </source>
</evidence>
<dbReference type="PANTHER" id="PTHR11161">
    <property type="entry name" value="O-ACYLTRANSFERASE"/>
    <property type="match status" value="1"/>
</dbReference>
<dbReference type="Pfam" id="PF20146">
    <property type="entry name" value="NRF"/>
    <property type="match status" value="1"/>
</dbReference>
<dbReference type="Proteomes" id="UP000762676">
    <property type="component" value="Unassembled WGS sequence"/>
</dbReference>
<feature type="transmembrane region" description="Helical" evidence="2">
    <location>
        <begin position="702"/>
        <end position="722"/>
    </location>
</feature>
<organism evidence="4 5">
    <name type="scientific">Elysia marginata</name>
    <dbReference type="NCBI Taxonomy" id="1093978"/>
    <lineage>
        <taxon>Eukaryota</taxon>
        <taxon>Metazoa</taxon>
        <taxon>Spiralia</taxon>
        <taxon>Lophotrochozoa</taxon>
        <taxon>Mollusca</taxon>
        <taxon>Gastropoda</taxon>
        <taxon>Heterobranchia</taxon>
        <taxon>Euthyneura</taxon>
        <taxon>Panpulmonata</taxon>
        <taxon>Sacoglossa</taxon>
        <taxon>Placobranchoidea</taxon>
        <taxon>Plakobranchidae</taxon>
        <taxon>Elysia</taxon>
    </lineage>
</organism>
<proteinExistence type="predicted"/>
<dbReference type="Pfam" id="PF01757">
    <property type="entry name" value="Acyl_transf_3"/>
    <property type="match status" value="1"/>
</dbReference>
<gene>
    <name evidence="4" type="ORF">ElyMa_001814600</name>
</gene>
<dbReference type="InterPro" id="IPR002656">
    <property type="entry name" value="Acyl_transf_3_dom"/>
</dbReference>
<comment type="caution">
    <text evidence="4">The sequence shown here is derived from an EMBL/GenBank/DDBJ whole genome shotgun (WGS) entry which is preliminary data.</text>
</comment>
<dbReference type="SMART" id="SM00703">
    <property type="entry name" value="NRF"/>
    <property type="match status" value="1"/>
</dbReference>
<feature type="transmembrane region" description="Helical" evidence="2">
    <location>
        <begin position="632"/>
        <end position="653"/>
    </location>
</feature>
<feature type="transmembrane region" description="Helical" evidence="2">
    <location>
        <begin position="226"/>
        <end position="251"/>
    </location>
</feature>
<reference evidence="4 5" key="1">
    <citation type="journal article" date="2021" name="Elife">
        <title>Chloroplast acquisition without the gene transfer in kleptoplastic sea slugs, Plakobranchus ocellatus.</title>
        <authorList>
            <person name="Maeda T."/>
            <person name="Takahashi S."/>
            <person name="Yoshida T."/>
            <person name="Shimamura S."/>
            <person name="Takaki Y."/>
            <person name="Nagai Y."/>
            <person name="Toyoda A."/>
            <person name="Suzuki Y."/>
            <person name="Arimoto A."/>
            <person name="Ishii H."/>
            <person name="Satoh N."/>
            <person name="Nishiyama T."/>
            <person name="Hasebe M."/>
            <person name="Maruyama T."/>
            <person name="Minagawa J."/>
            <person name="Obokata J."/>
            <person name="Shigenobu S."/>
        </authorList>
    </citation>
    <scope>NUCLEOTIDE SEQUENCE [LARGE SCALE GENOMIC DNA]</scope>
</reference>
<feature type="transmembrane region" description="Helical" evidence="2">
    <location>
        <begin position="540"/>
        <end position="562"/>
    </location>
</feature>
<evidence type="ECO:0000256" key="1">
    <source>
        <dbReference type="SAM" id="MobiDB-lite"/>
    </source>
</evidence>
<keyword evidence="2" id="KW-0812">Transmembrane</keyword>
<feature type="transmembrane region" description="Helical" evidence="2">
    <location>
        <begin position="497"/>
        <end position="519"/>
    </location>
</feature>
<dbReference type="GO" id="GO:0016747">
    <property type="term" value="F:acyltransferase activity, transferring groups other than amino-acyl groups"/>
    <property type="evidence" value="ECO:0007669"/>
    <property type="project" value="InterPro"/>
</dbReference>
<feature type="transmembrane region" description="Helical" evidence="2">
    <location>
        <begin position="816"/>
        <end position="842"/>
    </location>
</feature>
<evidence type="ECO:0000259" key="3">
    <source>
        <dbReference type="SMART" id="SM00703"/>
    </source>
</evidence>